<gene>
    <name evidence="1" type="ORF">MENTE1834_LOCUS27996</name>
</gene>
<reference evidence="1" key="1">
    <citation type="submission" date="2023-11" db="EMBL/GenBank/DDBJ databases">
        <authorList>
            <person name="Poullet M."/>
        </authorList>
    </citation>
    <scope>NUCLEOTIDE SEQUENCE</scope>
    <source>
        <strain evidence="1">E1834</strain>
    </source>
</reference>
<name>A0ACB0ZPA2_MELEN</name>
<dbReference type="Proteomes" id="UP001497535">
    <property type="component" value="Unassembled WGS sequence"/>
</dbReference>
<protein>
    <submittedName>
        <fullName evidence="1">Uncharacterized protein</fullName>
    </submittedName>
</protein>
<evidence type="ECO:0000313" key="1">
    <source>
        <dbReference type="EMBL" id="CAK5080801.1"/>
    </source>
</evidence>
<proteinExistence type="predicted"/>
<keyword evidence="2" id="KW-1185">Reference proteome</keyword>
<accession>A0ACB0ZPA2</accession>
<organism evidence="1 2">
    <name type="scientific">Meloidogyne enterolobii</name>
    <name type="common">Root-knot nematode worm</name>
    <name type="synonym">Meloidogyne mayaguensis</name>
    <dbReference type="NCBI Taxonomy" id="390850"/>
    <lineage>
        <taxon>Eukaryota</taxon>
        <taxon>Metazoa</taxon>
        <taxon>Ecdysozoa</taxon>
        <taxon>Nematoda</taxon>
        <taxon>Chromadorea</taxon>
        <taxon>Rhabditida</taxon>
        <taxon>Tylenchina</taxon>
        <taxon>Tylenchomorpha</taxon>
        <taxon>Tylenchoidea</taxon>
        <taxon>Meloidogynidae</taxon>
        <taxon>Meloidogyninae</taxon>
        <taxon>Meloidogyne</taxon>
    </lineage>
</organism>
<sequence>MLPDESFLQNYFSILRVAIISVVVYIVLGKKKKENLKDTEKKLDKNNQKNKIKEGRGKYLNIKSERDEGKIVVKKDDDKKEKEKKEEKDENKEKKKENKKEDLKEKKKKKGHFDEVIVPNTYESNETIEPMNKTKGDIYETDKMEKMLLKHDSEKSDDDSD</sequence>
<dbReference type="EMBL" id="CAVMJV010000042">
    <property type="protein sequence ID" value="CAK5080801.1"/>
    <property type="molecule type" value="Genomic_DNA"/>
</dbReference>
<evidence type="ECO:0000313" key="2">
    <source>
        <dbReference type="Proteomes" id="UP001497535"/>
    </source>
</evidence>
<comment type="caution">
    <text evidence="1">The sequence shown here is derived from an EMBL/GenBank/DDBJ whole genome shotgun (WGS) entry which is preliminary data.</text>
</comment>